<protein>
    <submittedName>
        <fullName evidence="4">DUF2927 domain-containing protein</fullName>
    </submittedName>
</protein>
<dbReference type="InterPro" id="IPR051465">
    <property type="entry name" value="Cell_Envelope_Struct_Comp"/>
</dbReference>
<dbReference type="EMBL" id="DVJK01000134">
    <property type="protein sequence ID" value="HIS66862.1"/>
    <property type="molecule type" value="Genomic_DNA"/>
</dbReference>
<reference evidence="4" key="1">
    <citation type="submission" date="2020-10" db="EMBL/GenBank/DDBJ databases">
        <authorList>
            <person name="Gilroy R."/>
        </authorList>
    </citation>
    <scope>NUCLEOTIDE SEQUENCE</scope>
    <source>
        <strain evidence="4">ChiHjej10B9-9673</strain>
    </source>
</reference>
<evidence type="ECO:0000259" key="3">
    <source>
        <dbReference type="PROSITE" id="PS51272"/>
    </source>
</evidence>
<name>A0A9D1JV65_9FIRM</name>
<dbReference type="PANTHER" id="PTHR43308:SF5">
    <property type="entry name" value="S-LAYER PROTEIN _ PEPTIDOGLYCAN ENDO-BETA-N-ACETYLGLUCOSAMINIDASE"/>
    <property type="match status" value="1"/>
</dbReference>
<feature type="chain" id="PRO_5038978896" evidence="2">
    <location>
        <begin position="24"/>
        <end position="400"/>
    </location>
</feature>
<feature type="signal peptide" evidence="2">
    <location>
        <begin position="1"/>
        <end position="23"/>
    </location>
</feature>
<feature type="domain" description="SLH" evidence="3">
    <location>
        <begin position="137"/>
        <end position="200"/>
    </location>
</feature>
<dbReference type="PROSITE" id="PS51272">
    <property type="entry name" value="SLH"/>
    <property type="match status" value="2"/>
</dbReference>
<organism evidence="4 5">
    <name type="scientific">Candidatus Scatomorpha merdipullorum</name>
    <dbReference type="NCBI Taxonomy" id="2840927"/>
    <lineage>
        <taxon>Bacteria</taxon>
        <taxon>Bacillati</taxon>
        <taxon>Bacillota</taxon>
        <taxon>Clostridia</taxon>
        <taxon>Eubacteriales</taxon>
        <taxon>Candidatus Scatomorpha</taxon>
    </lineage>
</organism>
<dbReference type="InterPro" id="IPR001119">
    <property type="entry name" value="SLH_dom"/>
</dbReference>
<dbReference type="Proteomes" id="UP000824001">
    <property type="component" value="Unassembled WGS sequence"/>
</dbReference>
<comment type="caution">
    <text evidence="4">The sequence shown here is derived from an EMBL/GenBank/DDBJ whole genome shotgun (WGS) entry which is preliminary data.</text>
</comment>
<reference evidence="4" key="2">
    <citation type="journal article" date="2021" name="PeerJ">
        <title>Extensive microbial diversity within the chicken gut microbiome revealed by metagenomics and culture.</title>
        <authorList>
            <person name="Gilroy R."/>
            <person name="Ravi A."/>
            <person name="Getino M."/>
            <person name="Pursley I."/>
            <person name="Horton D.L."/>
            <person name="Alikhan N.F."/>
            <person name="Baker D."/>
            <person name="Gharbi K."/>
            <person name="Hall N."/>
            <person name="Watson M."/>
            <person name="Adriaenssens E.M."/>
            <person name="Foster-Nyarko E."/>
            <person name="Jarju S."/>
            <person name="Secka A."/>
            <person name="Antonio M."/>
            <person name="Oren A."/>
            <person name="Chaudhuri R.R."/>
            <person name="La Ragione R."/>
            <person name="Hildebrand F."/>
            <person name="Pallen M.J."/>
        </authorList>
    </citation>
    <scope>NUCLEOTIDE SEQUENCE</scope>
    <source>
        <strain evidence="4">ChiHjej10B9-9673</strain>
    </source>
</reference>
<dbReference type="AlphaFoldDB" id="A0A9D1JV65"/>
<evidence type="ECO:0000313" key="4">
    <source>
        <dbReference type="EMBL" id="HIS66862.1"/>
    </source>
</evidence>
<evidence type="ECO:0000256" key="2">
    <source>
        <dbReference type="SAM" id="SignalP"/>
    </source>
</evidence>
<sequence>MKKLFSLILAGTLALSLCVAAHADGTLTDVTPGSWYYNEVSEMVAAGYIDGYEDGTFGPERTVTVIEAVTMTARMTGAPVGEADGFWGGLQLEYAYQSGWISESDVAPNAPETPVTRELASKIVAAALGLGYPAGTELPFSDADSVGESYKGSVLALYSAGLLNGYEDGTLRPQDTLTRAQAASLLYRAVHMGDGSGGGLISAAGYAPSEIINYFCDVALGAEYGETDEVVIRWGEPVRYHIGAGATEADLQQIYSLIDALNKVPGFPGFVPAASAEDASLTVSFVDTAGMEAAAGDSFNGYVTLRWALDGYGIVSGQIYYNTELDQGERNAVIVEELVQSLGLLNDTYDHPESIFYQYHTDTSWPTTLDWAVIQLLYSDGLTPGMDEQAVRAAAEQLVR</sequence>
<proteinExistence type="predicted"/>
<evidence type="ECO:0000313" key="5">
    <source>
        <dbReference type="Proteomes" id="UP000824001"/>
    </source>
</evidence>
<accession>A0A9D1JV65</accession>
<dbReference type="InterPro" id="IPR021323">
    <property type="entry name" value="DUF2927"/>
</dbReference>
<feature type="domain" description="SLH" evidence="3">
    <location>
        <begin position="23"/>
        <end position="86"/>
    </location>
</feature>
<keyword evidence="1" id="KW-0677">Repeat</keyword>
<keyword evidence="2" id="KW-0732">Signal</keyword>
<dbReference type="PANTHER" id="PTHR43308">
    <property type="entry name" value="OUTER MEMBRANE PROTEIN ALPHA-RELATED"/>
    <property type="match status" value="1"/>
</dbReference>
<dbReference type="Pfam" id="PF00395">
    <property type="entry name" value="SLH"/>
    <property type="match status" value="2"/>
</dbReference>
<evidence type="ECO:0000256" key="1">
    <source>
        <dbReference type="ARBA" id="ARBA00022737"/>
    </source>
</evidence>
<gene>
    <name evidence="4" type="ORF">IAC18_04785</name>
</gene>
<dbReference type="Pfam" id="PF11150">
    <property type="entry name" value="DUF2927"/>
    <property type="match status" value="1"/>
</dbReference>